<evidence type="ECO:0000313" key="1">
    <source>
        <dbReference type="EMBL" id="MBB5331419.1"/>
    </source>
</evidence>
<name>A0A9X0U6A4_9BACT</name>
<reference evidence="1 2" key="1">
    <citation type="submission" date="2020-08" db="EMBL/GenBank/DDBJ databases">
        <title>Genomic Encyclopedia of Type Strains, Phase IV (KMG-V): Genome sequencing to study the core and pangenomes of soil and plant-associated prokaryotes.</title>
        <authorList>
            <person name="Whitman W."/>
        </authorList>
    </citation>
    <scope>NUCLEOTIDE SEQUENCE [LARGE SCALE GENOMIC DNA]</scope>
    <source>
        <strain evidence="1 2">X5P2</strain>
    </source>
</reference>
<evidence type="ECO:0000313" key="2">
    <source>
        <dbReference type="Proteomes" id="UP000535182"/>
    </source>
</evidence>
<dbReference type="Proteomes" id="UP000535182">
    <property type="component" value="Unassembled WGS sequence"/>
</dbReference>
<accession>A0A9X0U6A4</accession>
<proteinExistence type="predicted"/>
<organism evidence="1 2">
    <name type="scientific">Tunturiibacter gelidiferens</name>
    <dbReference type="NCBI Taxonomy" id="3069689"/>
    <lineage>
        <taxon>Bacteria</taxon>
        <taxon>Pseudomonadati</taxon>
        <taxon>Acidobacteriota</taxon>
        <taxon>Terriglobia</taxon>
        <taxon>Terriglobales</taxon>
        <taxon>Acidobacteriaceae</taxon>
        <taxon>Tunturiibacter</taxon>
    </lineage>
</organism>
<comment type="caution">
    <text evidence="1">The sequence shown here is derived from an EMBL/GenBank/DDBJ whole genome shotgun (WGS) entry which is preliminary data.</text>
</comment>
<dbReference type="AlphaFoldDB" id="A0A9X0U6A4"/>
<protein>
    <submittedName>
        <fullName evidence="1">Uncharacterized protein</fullName>
    </submittedName>
</protein>
<keyword evidence="2" id="KW-1185">Reference proteome</keyword>
<sequence length="102" mass="11204">MLYAFYLIVSRLAVFRPQLVMPGPLVPVRIDCTELLLGRAGYNDTSVVFRLKGANGLLKTEPVWSSFSPEPSTGYGWILGNANDRQVGAIVDQPREVPKPTA</sequence>
<gene>
    <name evidence="1" type="ORF">HDF14_005066</name>
</gene>
<dbReference type="EMBL" id="JACHEB010000015">
    <property type="protein sequence ID" value="MBB5331419.1"/>
    <property type="molecule type" value="Genomic_DNA"/>
</dbReference>